<evidence type="ECO:0000313" key="3">
    <source>
        <dbReference type="Proteomes" id="UP001141806"/>
    </source>
</evidence>
<feature type="region of interest" description="Disordered" evidence="1">
    <location>
        <begin position="1"/>
        <end position="27"/>
    </location>
</feature>
<reference evidence="2" key="1">
    <citation type="journal article" date="2023" name="Plant J.">
        <title>The genome of the king protea, Protea cynaroides.</title>
        <authorList>
            <person name="Chang J."/>
            <person name="Duong T.A."/>
            <person name="Schoeman C."/>
            <person name="Ma X."/>
            <person name="Roodt D."/>
            <person name="Barker N."/>
            <person name="Li Z."/>
            <person name="Van de Peer Y."/>
            <person name="Mizrachi E."/>
        </authorList>
    </citation>
    <scope>NUCLEOTIDE SEQUENCE</scope>
    <source>
        <tissue evidence="2">Young leaves</tissue>
    </source>
</reference>
<gene>
    <name evidence="2" type="ORF">NE237_017516</name>
</gene>
<dbReference type="EMBL" id="JAMYWD010000007">
    <property type="protein sequence ID" value="KAJ4965667.1"/>
    <property type="molecule type" value="Genomic_DNA"/>
</dbReference>
<name>A0A9Q0QN25_9MAGN</name>
<evidence type="ECO:0000313" key="2">
    <source>
        <dbReference type="EMBL" id="KAJ4965667.1"/>
    </source>
</evidence>
<proteinExistence type="predicted"/>
<dbReference type="AlphaFoldDB" id="A0A9Q0QN25"/>
<comment type="caution">
    <text evidence="2">The sequence shown here is derived from an EMBL/GenBank/DDBJ whole genome shotgun (WGS) entry which is preliminary data.</text>
</comment>
<sequence length="168" mass="18201">MVSEHSMATANNSSNASTASTGGAPQQSPNFSHVHLFISIKLRHDLFGHLDGFSPRSLAPITTSLTLTTSQLQDYSLMSFLISPLSDEALPLIVGLTSSKQIWEALETAYTSTSHTRILSLHISLPDLKHKAYESISSFLWRAKAIADELTTAGRPINPANFNISCTS</sequence>
<feature type="compositionally biased region" description="Low complexity" evidence="1">
    <location>
        <begin position="8"/>
        <end position="21"/>
    </location>
</feature>
<dbReference type="PANTHER" id="PTHR47481:SF43">
    <property type="entry name" value="RETROTRANSPOSON COPIA-LIKE N-TERMINAL DOMAIN-CONTAINING PROTEIN"/>
    <property type="match status" value="1"/>
</dbReference>
<organism evidence="2 3">
    <name type="scientific">Protea cynaroides</name>
    <dbReference type="NCBI Taxonomy" id="273540"/>
    <lineage>
        <taxon>Eukaryota</taxon>
        <taxon>Viridiplantae</taxon>
        <taxon>Streptophyta</taxon>
        <taxon>Embryophyta</taxon>
        <taxon>Tracheophyta</taxon>
        <taxon>Spermatophyta</taxon>
        <taxon>Magnoliopsida</taxon>
        <taxon>Proteales</taxon>
        <taxon>Proteaceae</taxon>
        <taxon>Protea</taxon>
    </lineage>
</organism>
<protein>
    <submittedName>
        <fullName evidence="2">Uncharacterized protein</fullName>
    </submittedName>
</protein>
<accession>A0A9Q0QN25</accession>
<evidence type="ECO:0000256" key="1">
    <source>
        <dbReference type="SAM" id="MobiDB-lite"/>
    </source>
</evidence>
<dbReference type="PANTHER" id="PTHR47481">
    <property type="match status" value="1"/>
</dbReference>
<dbReference type="Pfam" id="PF14223">
    <property type="entry name" value="Retrotran_gag_2"/>
    <property type="match status" value="1"/>
</dbReference>
<dbReference type="OrthoDB" id="1845088at2759"/>
<keyword evidence="3" id="KW-1185">Reference proteome</keyword>
<dbReference type="Proteomes" id="UP001141806">
    <property type="component" value="Unassembled WGS sequence"/>
</dbReference>